<gene>
    <name evidence="2" type="ORF">HY36_14910</name>
</gene>
<feature type="compositionally biased region" description="Acidic residues" evidence="1">
    <location>
        <begin position="51"/>
        <end position="60"/>
    </location>
</feature>
<sequence length="60" mass="6692">MPGNESLMLEDMGCPSRQIRGYFLFTRDAATIPVRQKTEQTPTTAISNQEMTEDGGDELL</sequence>
<feature type="region of interest" description="Disordered" evidence="1">
    <location>
        <begin position="36"/>
        <end position="60"/>
    </location>
</feature>
<protein>
    <submittedName>
        <fullName evidence="2">Uncharacterized protein</fullName>
    </submittedName>
</protein>
<evidence type="ECO:0000313" key="3">
    <source>
        <dbReference type="Proteomes" id="UP000024547"/>
    </source>
</evidence>
<reference evidence="2 3" key="1">
    <citation type="journal article" date="2014" name="Antonie Van Leeuwenhoek">
        <title>Hyphomonas beringensis sp. nov. and Hyphomonas chukchiensis sp. nov., isolated from surface seawater of the Bering Sea and Chukchi Sea.</title>
        <authorList>
            <person name="Li C."/>
            <person name="Lai Q."/>
            <person name="Li G."/>
            <person name="Dong C."/>
            <person name="Wang J."/>
            <person name="Liao Y."/>
            <person name="Shao Z."/>
        </authorList>
    </citation>
    <scope>NUCLEOTIDE SEQUENCE [LARGE SCALE GENOMIC DNA]</scope>
    <source>
        <strain evidence="2 3">22II1-22F38</strain>
    </source>
</reference>
<comment type="caution">
    <text evidence="2">The sequence shown here is derived from an EMBL/GenBank/DDBJ whole genome shotgun (WGS) entry which is preliminary data.</text>
</comment>
<dbReference type="AlphaFoldDB" id="A0A059E601"/>
<keyword evidence="3" id="KW-1185">Reference proteome</keyword>
<dbReference type="Proteomes" id="UP000024547">
    <property type="component" value="Unassembled WGS sequence"/>
</dbReference>
<dbReference type="PATRIC" id="fig|1280948.3.peg.1216"/>
<name>A0A059E601_9PROT</name>
<accession>A0A059E601</accession>
<feature type="compositionally biased region" description="Polar residues" evidence="1">
    <location>
        <begin position="39"/>
        <end position="50"/>
    </location>
</feature>
<proteinExistence type="predicted"/>
<evidence type="ECO:0000313" key="2">
    <source>
        <dbReference type="EMBL" id="KCZ63020.1"/>
    </source>
</evidence>
<dbReference type="EMBL" id="AWFH01000007">
    <property type="protein sequence ID" value="KCZ63020.1"/>
    <property type="molecule type" value="Genomic_DNA"/>
</dbReference>
<evidence type="ECO:0000256" key="1">
    <source>
        <dbReference type="SAM" id="MobiDB-lite"/>
    </source>
</evidence>
<dbReference type="STRING" id="1280948.HY36_14910"/>
<organism evidence="2 3">
    <name type="scientific">Hyphomonas atlantica</name>
    <dbReference type="NCBI Taxonomy" id="1280948"/>
    <lineage>
        <taxon>Bacteria</taxon>
        <taxon>Pseudomonadati</taxon>
        <taxon>Pseudomonadota</taxon>
        <taxon>Alphaproteobacteria</taxon>
        <taxon>Hyphomonadales</taxon>
        <taxon>Hyphomonadaceae</taxon>
        <taxon>Hyphomonas</taxon>
    </lineage>
</organism>